<dbReference type="RefSeq" id="WP_005859171.1">
    <property type="nucleotide sequence ID" value="NZ_BQOC01000002.1"/>
</dbReference>
<dbReference type="EMBL" id="WKMO01000047">
    <property type="protein sequence ID" value="MSB76026.1"/>
    <property type="molecule type" value="Genomic_DNA"/>
</dbReference>
<evidence type="ECO:0000313" key="5">
    <source>
        <dbReference type="Proteomes" id="UP000441609"/>
    </source>
</evidence>
<sequence>MYRYIKRFIDLTLSLLGILFLLPLYLILTILVRIKLGSPIFFIQERSTLNGRSFSLLKFRTMTNKTDSDGNLLPDELRKTSFGSWLRNTSLDELPELLNILNGDMAIIGPRPMPSKYNIYFSDYEKKRFKVRGGLLPPEVLKDNPTPTWDEQLQWEAEYGEDCSFFIDLKILFRTFRLLIHRKNDNYGEYVRKSLSEERTEKNNAYESSNTSA</sequence>
<evidence type="ECO:0000259" key="3">
    <source>
        <dbReference type="Pfam" id="PF02397"/>
    </source>
</evidence>
<reference evidence="4 5" key="1">
    <citation type="journal article" date="2019" name="Nat. Med.">
        <title>A library of human gut bacterial isolates paired with longitudinal multiomics data enables mechanistic microbiome research.</title>
        <authorList>
            <person name="Poyet M."/>
            <person name="Groussin M."/>
            <person name="Gibbons S.M."/>
            <person name="Avila-Pacheco J."/>
            <person name="Jiang X."/>
            <person name="Kearney S.M."/>
            <person name="Perrotta A.R."/>
            <person name="Berdy B."/>
            <person name="Zhao S."/>
            <person name="Lieberman T.D."/>
            <person name="Swanson P.K."/>
            <person name="Smith M."/>
            <person name="Roesemann S."/>
            <person name="Alexander J.E."/>
            <person name="Rich S.A."/>
            <person name="Livny J."/>
            <person name="Vlamakis H."/>
            <person name="Clish C."/>
            <person name="Bullock K."/>
            <person name="Deik A."/>
            <person name="Scott J."/>
            <person name="Pierce K.A."/>
            <person name="Xavier R.J."/>
            <person name="Alm E.J."/>
        </authorList>
    </citation>
    <scope>NUCLEOTIDE SEQUENCE [LARGE SCALE GENOMIC DNA]</scope>
    <source>
        <strain evidence="4 5">BIOML-A20</strain>
    </source>
</reference>
<gene>
    <name evidence="4" type="ORF">GKD70_22475</name>
</gene>
<dbReference type="PANTHER" id="PTHR30576">
    <property type="entry name" value="COLANIC BIOSYNTHESIS UDP-GLUCOSE LIPID CARRIER TRANSFERASE"/>
    <property type="match status" value="1"/>
</dbReference>
<dbReference type="PANTHER" id="PTHR30576:SF8">
    <property type="entry name" value="UNDECAPRENYL-PHOSPHATE GALACTOSE PHOSPHOTRANSFERASE"/>
    <property type="match status" value="1"/>
</dbReference>
<accession>A0A9Q4MUX2</accession>
<keyword evidence="2" id="KW-0472">Membrane</keyword>
<evidence type="ECO:0000256" key="2">
    <source>
        <dbReference type="SAM" id="Phobius"/>
    </source>
</evidence>
<dbReference type="AlphaFoldDB" id="A0A9Q4MUX2"/>
<protein>
    <submittedName>
        <fullName evidence="4">Sugar transferase</fullName>
    </submittedName>
</protein>
<keyword evidence="2" id="KW-0812">Transmembrane</keyword>
<dbReference type="Proteomes" id="UP000441609">
    <property type="component" value="Unassembled WGS sequence"/>
</dbReference>
<comment type="similarity">
    <text evidence="1">Belongs to the bacterial sugar transferase family.</text>
</comment>
<evidence type="ECO:0000313" key="4">
    <source>
        <dbReference type="EMBL" id="MSB76026.1"/>
    </source>
</evidence>
<name>A0A9Q4MUX2_PARDI</name>
<dbReference type="InterPro" id="IPR003362">
    <property type="entry name" value="Bact_transf"/>
</dbReference>
<proteinExistence type="inferred from homology"/>
<dbReference type="GO" id="GO:0016780">
    <property type="term" value="F:phosphotransferase activity, for other substituted phosphate groups"/>
    <property type="evidence" value="ECO:0007669"/>
    <property type="project" value="TreeGrafter"/>
</dbReference>
<feature type="transmembrane region" description="Helical" evidence="2">
    <location>
        <begin position="12"/>
        <end position="32"/>
    </location>
</feature>
<keyword evidence="4" id="KW-0808">Transferase</keyword>
<dbReference type="Pfam" id="PF02397">
    <property type="entry name" value="Bac_transf"/>
    <property type="match status" value="1"/>
</dbReference>
<organism evidence="4 5">
    <name type="scientific">Parabacteroides distasonis</name>
    <dbReference type="NCBI Taxonomy" id="823"/>
    <lineage>
        <taxon>Bacteria</taxon>
        <taxon>Pseudomonadati</taxon>
        <taxon>Bacteroidota</taxon>
        <taxon>Bacteroidia</taxon>
        <taxon>Bacteroidales</taxon>
        <taxon>Tannerellaceae</taxon>
        <taxon>Parabacteroides</taxon>
    </lineage>
</organism>
<keyword evidence="2" id="KW-1133">Transmembrane helix</keyword>
<evidence type="ECO:0000256" key="1">
    <source>
        <dbReference type="ARBA" id="ARBA00006464"/>
    </source>
</evidence>
<feature type="domain" description="Bacterial sugar transferase" evidence="3">
    <location>
        <begin position="6"/>
        <end position="180"/>
    </location>
</feature>
<comment type="caution">
    <text evidence="4">The sequence shown here is derived from an EMBL/GenBank/DDBJ whole genome shotgun (WGS) entry which is preliminary data.</text>
</comment>